<keyword evidence="1" id="KW-0472">Membrane</keyword>
<dbReference type="AlphaFoldDB" id="A0A4S8N3Y4"/>
<dbReference type="EMBL" id="STGW01000009">
    <property type="protein sequence ID" value="THV10758.1"/>
    <property type="molecule type" value="Genomic_DNA"/>
</dbReference>
<proteinExistence type="predicted"/>
<dbReference type="RefSeq" id="WP_136563434.1">
    <property type="nucleotide sequence ID" value="NZ_BAABLS010000004.1"/>
</dbReference>
<feature type="transmembrane region" description="Helical" evidence="1">
    <location>
        <begin position="130"/>
        <end position="151"/>
    </location>
</feature>
<protein>
    <submittedName>
        <fullName evidence="3">DUF4126 domain-containing protein</fullName>
    </submittedName>
</protein>
<feature type="domain" description="DUF4126" evidence="2">
    <location>
        <begin position="4"/>
        <end position="172"/>
    </location>
</feature>
<reference evidence="3 4" key="1">
    <citation type="journal article" date="2009" name="Int. J. Syst. Evol. Microbiol.">
        <title>Nocardioides caeni sp. nov., isolated from wastewater.</title>
        <authorList>
            <person name="Yoon J.H."/>
            <person name="Kang S.J."/>
            <person name="Park S."/>
            <person name="Kim W."/>
            <person name="Oh T.K."/>
        </authorList>
    </citation>
    <scope>NUCLEOTIDE SEQUENCE [LARGE SCALE GENOMIC DNA]</scope>
    <source>
        <strain evidence="3 4">DSM 23134</strain>
    </source>
</reference>
<organism evidence="3 4">
    <name type="scientific">Nocardioides caeni</name>
    <dbReference type="NCBI Taxonomy" id="574700"/>
    <lineage>
        <taxon>Bacteria</taxon>
        <taxon>Bacillati</taxon>
        <taxon>Actinomycetota</taxon>
        <taxon>Actinomycetes</taxon>
        <taxon>Propionibacteriales</taxon>
        <taxon>Nocardioidaceae</taxon>
        <taxon>Nocardioides</taxon>
    </lineage>
</organism>
<keyword evidence="1" id="KW-0812">Transmembrane</keyword>
<dbReference type="Proteomes" id="UP000307087">
    <property type="component" value="Unassembled WGS sequence"/>
</dbReference>
<gene>
    <name evidence="3" type="ORF">E9934_13550</name>
</gene>
<sequence length="201" mass="21256">MESLALTFTSGWASGINSYLVLLVLGIADRVGSVEEIPDVLGRTEVLGIAALLYAFEFVADKVPYVDSAWDAVSTAIRPVVGGVLGVLFAGDSESLNALAGGSVGGGTALVSHTVKSGTRIAANTSPEPFTNLGISLAEDVVVLGVVWFAIEHPVLAAVIAGILLLLGLLLLWLAWKLVRRGWRRLKAWRERRQERVGGVP</sequence>
<evidence type="ECO:0000259" key="2">
    <source>
        <dbReference type="Pfam" id="PF13548"/>
    </source>
</evidence>
<dbReference type="Pfam" id="PF13548">
    <property type="entry name" value="DUF4126"/>
    <property type="match status" value="1"/>
</dbReference>
<feature type="transmembrane region" description="Helical" evidence="1">
    <location>
        <begin position="157"/>
        <end position="176"/>
    </location>
</feature>
<name>A0A4S8N3Y4_9ACTN</name>
<dbReference type="InterPro" id="IPR025196">
    <property type="entry name" value="DUF4126"/>
</dbReference>
<evidence type="ECO:0000313" key="3">
    <source>
        <dbReference type="EMBL" id="THV10758.1"/>
    </source>
</evidence>
<accession>A0A4S8N3Y4</accession>
<evidence type="ECO:0000256" key="1">
    <source>
        <dbReference type="SAM" id="Phobius"/>
    </source>
</evidence>
<dbReference type="OrthoDB" id="181455at2"/>
<evidence type="ECO:0000313" key="4">
    <source>
        <dbReference type="Proteomes" id="UP000307087"/>
    </source>
</evidence>
<comment type="caution">
    <text evidence="3">The sequence shown here is derived from an EMBL/GenBank/DDBJ whole genome shotgun (WGS) entry which is preliminary data.</text>
</comment>
<keyword evidence="1" id="KW-1133">Transmembrane helix</keyword>
<feature type="transmembrane region" description="Helical" evidence="1">
    <location>
        <begin position="6"/>
        <end position="28"/>
    </location>
</feature>
<keyword evidence="4" id="KW-1185">Reference proteome</keyword>